<accession>A0A921JYA4</accession>
<feature type="region of interest" description="Disordered" evidence="1">
    <location>
        <begin position="1"/>
        <end position="20"/>
    </location>
</feature>
<evidence type="ECO:0000313" key="2">
    <source>
        <dbReference type="EMBL" id="HJE90812.1"/>
    </source>
</evidence>
<dbReference type="Gene3D" id="3.10.450.50">
    <property type="match status" value="1"/>
</dbReference>
<sequence>MTDTKINPTETADSGDPRSGADKAIDSWLAEFDSALSANDVGRAAELFEADGFWRDFVAFTWNLKTMEGRDDIRDMLTSRLADVRPRNWRRDDPANADSGVIDGWVTFETDVARGWAHLRLRDGKAWTLLTTMQELKGFEERKGRARDKGVDHVITRERKTWLERRREAEETLGYSEQPYVVIIGGGQGGIGLAARLKRAGVPTIVVERNERAGDSWRKR</sequence>
<evidence type="ECO:0000313" key="3">
    <source>
        <dbReference type="Proteomes" id="UP000776650"/>
    </source>
</evidence>
<dbReference type="EMBL" id="DYXM01000137">
    <property type="protein sequence ID" value="HJE90812.1"/>
    <property type="molecule type" value="Genomic_DNA"/>
</dbReference>
<dbReference type="Gene3D" id="3.50.50.60">
    <property type="entry name" value="FAD/NAD(P)-binding domain"/>
    <property type="match status" value="1"/>
</dbReference>
<dbReference type="InterPro" id="IPR032710">
    <property type="entry name" value="NTF2-like_dom_sf"/>
</dbReference>
<reference evidence="2" key="2">
    <citation type="submission" date="2021-09" db="EMBL/GenBank/DDBJ databases">
        <authorList>
            <person name="Gilroy R."/>
        </authorList>
    </citation>
    <scope>NUCLEOTIDE SEQUENCE</scope>
    <source>
        <strain evidence="2">ChiGjej1B1-18357</strain>
    </source>
</reference>
<dbReference type="SUPFAM" id="SSF51905">
    <property type="entry name" value="FAD/NAD(P)-binding domain"/>
    <property type="match status" value="1"/>
</dbReference>
<reference evidence="2" key="1">
    <citation type="journal article" date="2021" name="PeerJ">
        <title>Extensive microbial diversity within the chicken gut microbiome revealed by metagenomics and culture.</title>
        <authorList>
            <person name="Gilroy R."/>
            <person name="Ravi A."/>
            <person name="Getino M."/>
            <person name="Pursley I."/>
            <person name="Horton D.L."/>
            <person name="Alikhan N.F."/>
            <person name="Baker D."/>
            <person name="Gharbi K."/>
            <person name="Hall N."/>
            <person name="Watson M."/>
            <person name="Adriaenssens E.M."/>
            <person name="Foster-Nyarko E."/>
            <person name="Jarju S."/>
            <person name="Secka A."/>
            <person name="Antonio M."/>
            <person name="Oren A."/>
            <person name="Chaudhuri R.R."/>
            <person name="La Ragione R."/>
            <person name="Hildebrand F."/>
            <person name="Pallen M.J."/>
        </authorList>
    </citation>
    <scope>NUCLEOTIDE SEQUENCE</scope>
    <source>
        <strain evidence="2">ChiGjej1B1-18357</strain>
    </source>
</reference>
<dbReference type="SUPFAM" id="SSF54427">
    <property type="entry name" value="NTF2-like"/>
    <property type="match status" value="1"/>
</dbReference>
<proteinExistence type="predicted"/>
<comment type="caution">
    <text evidence="2">The sequence shown here is derived from an EMBL/GenBank/DDBJ whole genome shotgun (WGS) entry which is preliminary data.</text>
</comment>
<dbReference type="AlphaFoldDB" id="A0A921JYA4"/>
<evidence type="ECO:0000256" key="1">
    <source>
        <dbReference type="SAM" id="MobiDB-lite"/>
    </source>
</evidence>
<organism evidence="2 3">
    <name type="scientific">Dietzia timorensis</name>
    <dbReference type="NCBI Taxonomy" id="499555"/>
    <lineage>
        <taxon>Bacteria</taxon>
        <taxon>Bacillati</taxon>
        <taxon>Actinomycetota</taxon>
        <taxon>Actinomycetes</taxon>
        <taxon>Mycobacteriales</taxon>
        <taxon>Dietziaceae</taxon>
        <taxon>Dietzia</taxon>
    </lineage>
</organism>
<dbReference type="RefSeq" id="WP_303912149.1">
    <property type="nucleotide sequence ID" value="NZ_DYXM01000137.1"/>
</dbReference>
<dbReference type="Proteomes" id="UP000776650">
    <property type="component" value="Unassembled WGS sequence"/>
</dbReference>
<gene>
    <name evidence="2" type="ORF">K8V11_07370</name>
</gene>
<evidence type="ECO:0008006" key="4">
    <source>
        <dbReference type="Google" id="ProtNLM"/>
    </source>
</evidence>
<protein>
    <recommendedName>
        <fullName evidence="4">NAD(P)/FAD-dependent oxidoreductase</fullName>
    </recommendedName>
</protein>
<dbReference type="InterPro" id="IPR036188">
    <property type="entry name" value="FAD/NAD-bd_sf"/>
</dbReference>
<name>A0A921JYA4_9ACTN</name>
<feature type="compositionally biased region" description="Polar residues" evidence="1">
    <location>
        <begin position="1"/>
        <end position="12"/>
    </location>
</feature>